<protein>
    <submittedName>
        <fullName evidence="1">Uncharacterized protein</fullName>
    </submittedName>
</protein>
<evidence type="ECO:0000313" key="2">
    <source>
        <dbReference type="Proteomes" id="UP000014480"/>
    </source>
</evidence>
<evidence type="ECO:0000313" key="1">
    <source>
        <dbReference type="EMBL" id="TDZ18900.1"/>
    </source>
</evidence>
<reference evidence="2" key="2">
    <citation type="journal article" date="2019" name="Mol. Plant Microbe Interact.">
        <title>Genome sequence resources for four phytopathogenic fungi from the Colletotrichum orbiculare species complex.</title>
        <authorList>
            <person name="Gan P."/>
            <person name="Tsushima A."/>
            <person name="Narusaka M."/>
            <person name="Narusaka Y."/>
            <person name="Takano Y."/>
            <person name="Kubo Y."/>
            <person name="Shirasu K."/>
        </authorList>
    </citation>
    <scope>GENOME REANNOTATION</scope>
    <source>
        <strain evidence="2">104-T / ATCC 96160 / CBS 514.97 / LARS 414 / MAFF 240422</strain>
    </source>
</reference>
<proteinExistence type="predicted"/>
<keyword evidence="2" id="KW-1185">Reference proteome</keyword>
<sequence>MFLPSRAATNVFVQLQPPTPSNVKLSSETSPAVSTGVSLISLYSLIDNPDRPWPWISRVSFASQALATPPLLLSRRRRIAGKPQTPACERASLQCDGPLVVTTGHERSQAASKTRALFIVQSAPSDTIHVSVTVGMKKRQMTHGDALSRHSQVMDLRP</sequence>
<dbReference type="EMBL" id="AMCV02000022">
    <property type="protein sequence ID" value="TDZ18900.1"/>
    <property type="molecule type" value="Genomic_DNA"/>
</dbReference>
<organism evidence="1 2">
    <name type="scientific">Colletotrichum orbiculare (strain 104-T / ATCC 96160 / CBS 514.97 / LARS 414 / MAFF 240422)</name>
    <name type="common">Cucumber anthracnose fungus</name>
    <name type="synonym">Colletotrichum lagenarium</name>
    <dbReference type="NCBI Taxonomy" id="1213857"/>
    <lineage>
        <taxon>Eukaryota</taxon>
        <taxon>Fungi</taxon>
        <taxon>Dikarya</taxon>
        <taxon>Ascomycota</taxon>
        <taxon>Pezizomycotina</taxon>
        <taxon>Sordariomycetes</taxon>
        <taxon>Hypocreomycetidae</taxon>
        <taxon>Glomerellales</taxon>
        <taxon>Glomerellaceae</taxon>
        <taxon>Colletotrichum</taxon>
        <taxon>Colletotrichum orbiculare species complex</taxon>
    </lineage>
</organism>
<dbReference type="Proteomes" id="UP000014480">
    <property type="component" value="Unassembled WGS sequence"/>
</dbReference>
<dbReference type="AlphaFoldDB" id="A0A484FKM1"/>
<name>A0A484FKM1_COLOR</name>
<accession>A0A484FKM1</accession>
<gene>
    <name evidence="1" type="ORF">Cob_v008365</name>
</gene>
<comment type="caution">
    <text evidence="1">The sequence shown here is derived from an EMBL/GenBank/DDBJ whole genome shotgun (WGS) entry which is preliminary data.</text>
</comment>
<reference evidence="2" key="1">
    <citation type="journal article" date="2013" name="New Phytol.">
        <title>Comparative genomic and transcriptomic analyses reveal the hemibiotrophic stage shift of Colletotrichum fungi.</title>
        <authorList>
            <person name="Gan P."/>
            <person name="Ikeda K."/>
            <person name="Irieda H."/>
            <person name="Narusaka M."/>
            <person name="O'Connell R.J."/>
            <person name="Narusaka Y."/>
            <person name="Takano Y."/>
            <person name="Kubo Y."/>
            <person name="Shirasu K."/>
        </authorList>
    </citation>
    <scope>NUCLEOTIDE SEQUENCE [LARGE SCALE GENOMIC DNA]</scope>
    <source>
        <strain evidence="2">104-T / ATCC 96160 / CBS 514.97 / LARS 414 / MAFF 240422</strain>
    </source>
</reference>